<dbReference type="Pfam" id="PF01636">
    <property type="entry name" value="APH"/>
    <property type="match status" value="1"/>
</dbReference>
<keyword evidence="2" id="KW-0808">Transferase</keyword>
<evidence type="ECO:0000313" key="3">
    <source>
        <dbReference type="Proteomes" id="UP000051184"/>
    </source>
</evidence>
<organism evidence="2 3">
    <name type="scientific">Cognatishimia activa</name>
    <dbReference type="NCBI Taxonomy" id="1715691"/>
    <lineage>
        <taxon>Bacteria</taxon>
        <taxon>Pseudomonadati</taxon>
        <taxon>Pseudomonadota</taxon>
        <taxon>Alphaproteobacteria</taxon>
        <taxon>Rhodobacterales</taxon>
        <taxon>Paracoccaceae</taxon>
        <taxon>Cognatishimia</taxon>
    </lineage>
</organism>
<dbReference type="Gene3D" id="3.90.1200.10">
    <property type="match status" value="1"/>
</dbReference>
<accession>A0A0P1IM51</accession>
<keyword evidence="3" id="KW-1185">Reference proteome</keyword>
<dbReference type="STRING" id="1715691.TA5113_00238"/>
<keyword evidence="2" id="KW-0418">Kinase</keyword>
<name>A0A0P1IM51_9RHOB</name>
<dbReference type="Proteomes" id="UP000051184">
    <property type="component" value="Unassembled WGS sequence"/>
</dbReference>
<dbReference type="InterPro" id="IPR011009">
    <property type="entry name" value="Kinase-like_dom_sf"/>
</dbReference>
<protein>
    <submittedName>
        <fullName evidence="2">Thiamine kinase</fullName>
    </submittedName>
</protein>
<gene>
    <name evidence="2" type="ORF">TA5114_00478</name>
</gene>
<dbReference type="EMBL" id="CYUE01000002">
    <property type="protein sequence ID" value="CUK24692.1"/>
    <property type="molecule type" value="Genomic_DNA"/>
</dbReference>
<evidence type="ECO:0000313" key="2">
    <source>
        <dbReference type="EMBL" id="CUK24692.1"/>
    </source>
</evidence>
<dbReference type="AlphaFoldDB" id="A0A0P1IM51"/>
<dbReference type="InterPro" id="IPR002575">
    <property type="entry name" value="Aminoglycoside_PTrfase"/>
</dbReference>
<evidence type="ECO:0000259" key="1">
    <source>
        <dbReference type="Pfam" id="PF01636"/>
    </source>
</evidence>
<reference evidence="3" key="1">
    <citation type="submission" date="2015-09" db="EMBL/GenBank/DDBJ databases">
        <authorList>
            <person name="Rodrigo-Torres Lidia"/>
            <person name="Arahal R.David."/>
        </authorList>
    </citation>
    <scope>NUCLEOTIDE SEQUENCE [LARGE SCALE GENOMIC DNA]</scope>
    <source>
        <strain evidence="3">CECT 5114</strain>
    </source>
</reference>
<dbReference type="SUPFAM" id="SSF56112">
    <property type="entry name" value="Protein kinase-like (PK-like)"/>
    <property type="match status" value="1"/>
</dbReference>
<sequence>MILSHPLPPSDVRAEVCAHIPWAEHGVWQALIGGRTNASWRVDGSEGQSAVLKLYRDKTDNPLFPNDAGAEATLLRHLAGKSIAPDWIASFQSSGADCNLYHALPGEPWTDGVKKVADLVKRVHAIEPPSGLRSAANGSAELMQQANAIFAKSGQSLQTPSVESRVAPSDNKVMLHCDIVPGNLILSENGLRLIDWQCPAIGDPTEDLAVFLSPAMQLLYRGATLSEQETQGFLRQFDDAQQMRYHALAPLYHYRMSAYCQWQIERENLAYKEALEAELNALYPA</sequence>
<dbReference type="RefSeq" id="WP_165589370.1">
    <property type="nucleotide sequence ID" value="NZ_CYTO01000004.1"/>
</dbReference>
<dbReference type="GO" id="GO:0016301">
    <property type="term" value="F:kinase activity"/>
    <property type="evidence" value="ECO:0007669"/>
    <property type="project" value="UniProtKB-KW"/>
</dbReference>
<proteinExistence type="predicted"/>
<feature type="domain" description="Aminoglycoside phosphotransferase" evidence="1">
    <location>
        <begin position="29"/>
        <end position="223"/>
    </location>
</feature>